<evidence type="ECO:0000256" key="1">
    <source>
        <dbReference type="SAM" id="MobiDB-lite"/>
    </source>
</evidence>
<dbReference type="Proteomes" id="UP000091956">
    <property type="component" value="Unassembled WGS sequence"/>
</dbReference>
<organism evidence="3 4">
    <name type="scientific">Pseudogymnoascus verrucosus</name>
    <dbReference type="NCBI Taxonomy" id="342668"/>
    <lineage>
        <taxon>Eukaryota</taxon>
        <taxon>Fungi</taxon>
        <taxon>Dikarya</taxon>
        <taxon>Ascomycota</taxon>
        <taxon>Pezizomycotina</taxon>
        <taxon>Leotiomycetes</taxon>
        <taxon>Thelebolales</taxon>
        <taxon>Thelebolaceae</taxon>
        <taxon>Pseudogymnoascus</taxon>
    </lineage>
</organism>
<dbReference type="RefSeq" id="XP_018132235.1">
    <property type="nucleotide sequence ID" value="XM_018273140.2"/>
</dbReference>
<reference evidence="3 4" key="1">
    <citation type="submission" date="2016-03" db="EMBL/GenBank/DDBJ databases">
        <title>Comparative genomics of Pseudogymnoascus destructans, the fungus causing white-nose syndrome of bats.</title>
        <authorList>
            <person name="Palmer J.M."/>
            <person name="Drees K.P."/>
            <person name="Foster J.T."/>
            <person name="Lindner D.L."/>
        </authorList>
    </citation>
    <scope>NUCLEOTIDE SEQUENCE [LARGE SCALE GENOMIC DNA]</scope>
    <source>
        <strain evidence="3 4">UAMH 10579</strain>
    </source>
</reference>
<protein>
    <recommendedName>
        <fullName evidence="2">DUF8035 domain-containing protein</fullName>
    </recommendedName>
</protein>
<dbReference type="InterPro" id="IPR058348">
    <property type="entry name" value="DUF8035"/>
</dbReference>
<dbReference type="Pfam" id="PF26118">
    <property type="entry name" value="DUF8035"/>
    <property type="match status" value="1"/>
</dbReference>
<dbReference type="EMBL" id="KV460216">
    <property type="protein sequence ID" value="OBT98502.1"/>
    <property type="molecule type" value="Genomic_DNA"/>
</dbReference>
<accession>A0A1B8GRN4</accession>
<keyword evidence="4" id="KW-1185">Reference proteome</keyword>
<feature type="region of interest" description="Disordered" evidence="1">
    <location>
        <begin position="1"/>
        <end position="229"/>
    </location>
</feature>
<feature type="compositionally biased region" description="Low complexity" evidence="1">
    <location>
        <begin position="198"/>
        <end position="215"/>
    </location>
</feature>
<evidence type="ECO:0000313" key="4">
    <source>
        <dbReference type="Proteomes" id="UP000091956"/>
    </source>
</evidence>
<reference evidence="4" key="2">
    <citation type="journal article" date="2018" name="Nat. Commun.">
        <title>Extreme sensitivity to ultraviolet light in the fungal pathogen causing white-nose syndrome of bats.</title>
        <authorList>
            <person name="Palmer J.M."/>
            <person name="Drees K.P."/>
            <person name="Foster J.T."/>
            <person name="Lindner D.L."/>
        </authorList>
    </citation>
    <scope>NUCLEOTIDE SEQUENCE [LARGE SCALE GENOMIC DNA]</scope>
    <source>
        <strain evidence="4">UAMH 10579</strain>
    </source>
</reference>
<proteinExistence type="predicted"/>
<gene>
    <name evidence="3" type="ORF">VE01_03655</name>
</gene>
<dbReference type="OrthoDB" id="5428245at2759"/>
<feature type="compositionally biased region" description="Basic and acidic residues" evidence="1">
    <location>
        <begin position="145"/>
        <end position="190"/>
    </location>
</feature>
<dbReference type="STRING" id="342668.A0A1B8GRN4"/>
<name>A0A1B8GRN4_9PEZI</name>
<evidence type="ECO:0000313" key="3">
    <source>
        <dbReference type="EMBL" id="OBT98502.1"/>
    </source>
</evidence>
<evidence type="ECO:0000259" key="2">
    <source>
        <dbReference type="Pfam" id="PF26118"/>
    </source>
</evidence>
<dbReference type="AlphaFoldDB" id="A0A1B8GRN4"/>
<feature type="compositionally biased region" description="Basic and acidic residues" evidence="1">
    <location>
        <begin position="55"/>
        <end position="126"/>
    </location>
</feature>
<sequence length="491" mass="57404">MPRDPYTDYAPPRSAQRWDDADRFANERGDRPRDRDLERFDDRGGPARPSRRARDHSASSDEFVDRRGPPSRAAYEDDYVREREREVYRDEPPRDLPVRSRTTVEREVEREREYYRDPSPERERVRRPVRPVRPSMLRRQSSLDTFDRKPTMPRYMQREEAGPVAVRRDREVEEERAYPAERVREREVVRERRRSRSRSLSSTSSSEYSLASSVRTGKSQFPKRGKTRMPARMVSKRAIIELGYPFVEEDTTIIIQKALGREHIDEVLQLSEKYRRETKTEHVDKIVEERHTETIYTPPPAPAPIPPPIERPVYSPPIPQPIYAAPPVHHHHHQQVIHVPTPPPPAPIDYSQVPEIIQVDPPRSRYPPSTPSTDLVTTTTSATIYEERYGSPHHHHHYRSRSMGPTPRHIESSLALAPIPVFGSGHRHRHPRYEGEGRIVRVERIGDADYRRGEEGELVLYERGEVVVEPVAAVRRDRKGRMSLIVPKRYR</sequence>
<dbReference type="GeneID" id="28837041"/>
<feature type="compositionally biased region" description="Basic and acidic residues" evidence="1">
    <location>
        <begin position="16"/>
        <end position="45"/>
    </location>
</feature>
<feature type="domain" description="DUF8035" evidence="2">
    <location>
        <begin position="223"/>
        <end position="277"/>
    </location>
</feature>